<feature type="region of interest" description="Disordered" evidence="1">
    <location>
        <begin position="15"/>
        <end position="56"/>
    </location>
</feature>
<gene>
    <name evidence="3" type="ORF">g.34808</name>
</gene>
<evidence type="ECO:0000256" key="1">
    <source>
        <dbReference type="SAM" id="MobiDB-lite"/>
    </source>
</evidence>
<reference evidence="3" key="1">
    <citation type="submission" date="2015-11" db="EMBL/GenBank/DDBJ databases">
        <title>De novo transcriptome assembly of four potential Pierce s Disease insect vectors from Arizona vineyards.</title>
        <authorList>
            <person name="Tassone E.E."/>
        </authorList>
    </citation>
    <scope>NUCLEOTIDE SEQUENCE</scope>
</reference>
<evidence type="ECO:0000313" key="3">
    <source>
        <dbReference type="EMBL" id="JAS55969.1"/>
    </source>
</evidence>
<feature type="non-terminal residue" evidence="3">
    <location>
        <position position="1"/>
    </location>
</feature>
<dbReference type="InterPro" id="IPR031961">
    <property type="entry name" value="DUF4780"/>
</dbReference>
<feature type="compositionally biased region" description="Polar residues" evidence="1">
    <location>
        <begin position="39"/>
        <end position="48"/>
    </location>
</feature>
<dbReference type="EMBL" id="GECZ01013800">
    <property type="protein sequence ID" value="JAS55969.1"/>
    <property type="molecule type" value="Transcribed_RNA"/>
</dbReference>
<feature type="domain" description="DUF4780" evidence="2">
    <location>
        <begin position="229"/>
        <end position="397"/>
    </location>
</feature>
<name>A0A1B6G0K0_9HEMI</name>
<feature type="region of interest" description="Disordered" evidence="1">
    <location>
        <begin position="135"/>
        <end position="221"/>
    </location>
</feature>
<feature type="compositionally biased region" description="Polar residues" evidence="1">
    <location>
        <begin position="17"/>
        <end position="28"/>
    </location>
</feature>
<sequence length="417" mass="45569">GALIGRTSIALAVRGNNMDSQKKQNITKPNLEAAPEVASPTSTANSAQPELDSQHQTGAIRTPEVLLHSHDEDSNMDKGAAFTPVQLEREIKLLNSPATPKSTGTLEDATEQLSHLRMKRQNLTTAQRREALKAKLAERGEAFDPAKWRRGKKKKQKQKSETGEASGTEVGLKAESRAAKRPRGDKATPPSVEGPTKKARSGTSSSELDQTPVVPGTSSKGVSYRDIAATKMAIVLEGYPEAKLTAEQGESIEDIIMDQIQPLEDGSAPSFAGTYLEKGALITSCLDDATKHWLEQLIPKINPLGDQNKLIVGLRKDILKTTRVFFRAHPKLLKKTPERVLEMLDTQNPTLKVREWKVLPAKPDPKGYGFVCFLDEVCYYAVRSANFRANLGLWQVSIVSTTTKDNGQSPTNQPSAQ</sequence>
<proteinExistence type="predicted"/>
<feature type="compositionally biased region" description="Basic and acidic residues" evidence="1">
    <location>
        <begin position="135"/>
        <end position="147"/>
    </location>
</feature>
<organism evidence="3">
    <name type="scientific">Cuerna arida</name>
    <dbReference type="NCBI Taxonomy" id="1464854"/>
    <lineage>
        <taxon>Eukaryota</taxon>
        <taxon>Metazoa</taxon>
        <taxon>Ecdysozoa</taxon>
        <taxon>Arthropoda</taxon>
        <taxon>Hexapoda</taxon>
        <taxon>Insecta</taxon>
        <taxon>Pterygota</taxon>
        <taxon>Neoptera</taxon>
        <taxon>Paraneoptera</taxon>
        <taxon>Hemiptera</taxon>
        <taxon>Auchenorrhyncha</taxon>
        <taxon>Membracoidea</taxon>
        <taxon>Cicadellidae</taxon>
        <taxon>Cicadellinae</taxon>
        <taxon>Proconiini</taxon>
        <taxon>Cuerna</taxon>
    </lineage>
</organism>
<evidence type="ECO:0000259" key="2">
    <source>
        <dbReference type="Pfam" id="PF16012"/>
    </source>
</evidence>
<feature type="compositionally biased region" description="Basic residues" evidence="1">
    <location>
        <begin position="148"/>
        <end position="157"/>
    </location>
</feature>
<feature type="compositionally biased region" description="Basic and acidic residues" evidence="1">
    <location>
        <begin position="172"/>
        <end position="186"/>
    </location>
</feature>
<protein>
    <recommendedName>
        <fullName evidence="2">DUF4780 domain-containing protein</fullName>
    </recommendedName>
</protein>
<accession>A0A1B6G0K0</accession>
<dbReference type="AlphaFoldDB" id="A0A1B6G0K0"/>
<dbReference type="Pfam" id="PF16012">
    <property type="entry name" value="DUF4780"/>
    <property type="match status" value="1"/>
</dbReference>